<organism evidence="1 2">
    <name type="scientific">Lyngbya aestuarii BL J</name>
    <dbReference type="NCBI Taxonomy" id="1348334"/>
    <lineage>
        <taxon>Bacteria</taxon>
        <taxon>Bacillati</taxon>
        <taxon>Cyanobacteriota</taxon>
        <taxon>Cyanophyceae</taxon>
        <taxon>Oscillatoriophycideae</taxon>
        <taxon>Oscillatoriales</taxon>
        <taxon>Microcoleaceae</taxon>
        <taxon>Lyngbya</taxon>
    </lineage>
</organism>
<gene>
    <name evidence="1" type="ORF">M595_1213</name>
</gene>
<dbReference type="Proteomes" id="UP000017127">
    <property type="component" value="Unassembled WGS sequence"/>
</dbReference>
<evidence type="ECO:0000313" key="2">
    <source>
        <dbReference type="Proteomes" id="UP000017127"/>
    </source>
</evidence>
<evidence type="ECO:0000313" key="1">
    <source>
        <dbReference type="EMBL" id="ERT08758.1"/>
    </source>
</evidence>
<protein>
    <submittedName>
        <fullName evidence="1">Uncharacterized protein</fullName>
    </submittedName>
</protein>
<comment type="caution">
    <text evidence="1">The sequence shown here is derived from an EMBL/GenBank/DDBJ whole genome shotgun (WGS) entry which is preliminary data.</text>
</comment>
<accession>U7QLJ5</accession>
<sequence length="144" mass="16466">MKVVISGSRSIQSLNAEARTCGPAVSGESKVRKRMKSRIDKVIELNAEIFIGDAYGIDSLVQAYLYKRELAARRFPSRAKFVREKDYHKVTVWYSRILRNNIGNWKTVNVPGGYTKRDIAMHSQADYGLAIWDGKSRENEILNR</sequence>
<keyword evidence="2" id="KW-1185">Reference proteome</keyword>
<dbReference type="EMBL" id="AUZM01000008">
    <property type="protein sequence ID" value="ERT08758.1"/>
    <property type="molecule type" value="Genomic_DNA"/>
</dbReference>
<dbReference type="AlphaFoldDB" id="U7QLJ5"/>
<proteinExistence type="predicted"/>
<reference evidence="1 2" key="1">
    <citation type="journal article" date="2013" name="Front. Microbiol.">
        <title>Comparative genomic analyses of the cyanobacterium, Lyngbya aestuarii BL J, a powerful hydrogen producer.</title>
        <authorList>
            <person name="Kothari A."/>
            <person name="Vaughn M."/>
            <person name="Garcia-Pichel F."/>
        </authorList>
    </citation>
    <scope>NUCLEOTIDE SEQUENCE [LARGE SCALE GENOMIC DNA]</scope>
    <source>
        <strain evidence="1 2">BL J</strain>
    </source>
</reference>
<dbReference type="RefSeq" id="WP_023065104.1">
    <property type="nucleotide sequence ID" value="NZ_AUZM01000008.1"/>
</dbReference>
<name>U7QLJ5_9CYAN</name>
<dbReference type="OrthoDB" id="279654at2"/>